<protein>
    <submittedName>
        <fullName evidence="1">Uncharacterized protein</fullName>
    </submittedName>
</protein>
<dbReference type="HOGENOM" id="CLU_1064885_0_0_5"/>
<accession>A0A068SKA3</accession>
<dbReference type="Proteomes" id="UP000028181">
    <property type="component" value="Chromosome I"/>
</dbReference>
<dbReference type="AlphaFoldDB" id="A0A068SKA3"/>
<organism evidence="1 2">
    <name type="scientific">Neorhizobium galegae bv. orientalis str. HAMBI 540</name>
    <dbReference type="NCBI Taxonomy" id="1028800"/>
    <lineage>
        <taxon>Bacteria</taxon>
        <taxon>Pseudomonadati</taxon>
        <taxon>Pseudomonadota</taxon>
        <taxon>Alphaproteobacteria</taxon>
        <taxon>Hyphomicrobiales</taxon>
        <taxon>Rhizobiaceae</taxon>
        <taxon>Rhizobium/Agrobacterium group</taxon>
        <taxon>Neorhizobium</taxon>
    </lineage>
</organism>
<evidence type="ECO:0000313" key="2">
    <source>
        <dbReference type="Proteomes" id="UP000028181"/>
    </source>
</evidence>
<dbReference type="PATRIC" id="fig|1028800.3.peg.366"/>
<proteinExistence type="predicted"/>
<gene>
    <name evidence="1" type="ORF">RG540_CH03650</name>
</gene>
<name>A0A068SKA3_NEOGA</name>
<reference evidence="2" key="1">
    <citation type="journal article" date="2014" name="BMC Genomics">
        <title>Genome sequencing of two Neorhizobium galegae strains reveals a noeT gene responsible for the unusual acetylation of the nodulation factors.</title>
        <authorList>
            <person name="Osterman J."/>
            <person name="Marsh J."/>
            <person name="Laine P.K."/>
            <person name="Zeng Z."/>
            <person name="Alatalo E."/>
            <person name="Sullivan J.T."/>
            <person name="Young J.P."/>
            <person name="Thomas-Oates J."/>
            <person name="Paulin L."/>
            <person name="Lindstrom K."/>
        </authorList>
    </citation>
    <scope>NUCLEOTIDE SEQUENCE [LARGE SCALE GENOMIC DNA]</scope>
    <source>
        <strain evidence="2">HAMBI 540</strain>
    </source>
</reference>
<evidence type="ECO:0000313" key="1">
    <source>
        <dbReference type="EMBL" id="CDN46557.1"/>
    </source>
</evidence>
<sequence length="261" mass="28786">MEKFLADGYRKLPKRDTEVEFAIETYSKVFITLKFVFDMSQTNDVGASIDLVSAVSRGTLTSPIGGSFSGMRQAKLEKAIGTRVSDLLLNRPVIRTCNKYRKGERPENGLYPISGELKLRGDVANFITDNQSGNLIGQFGDAELLTAVDKPPTPSINKTYIFTTTLEGGLNTAKLDLEPRLTGTSVKAATLNLNAERVDLHKLILVMQVPTIGGLTIAQIRNKRENAEYLEQLSASARELRRIEDRDRLGPTEVLSLLKGL</sequence>
<dbReference type="KEGG" id="ngg:RG540_CH03650"/>
<dbReference type="EMBL" id="HG938353">
    <property type="protein sequence ID" value="CDN46557.1"/>
    <property type="molecule type" value="Genomic_DNA"/>
</dbReference>
<keyword evidence="2" id="KW-1185">Reference proteome</keyword>